<evidence type="ECO:0000313" key="3">
    <source>
        <dbReference type="Proteomes" id="UP000054144"/>
    </source>
</evidence>
<dbReference type="EMBL" id="KN882046">
    <property type="protein sequence ID" value="KIY45752.1"/>
    <property type="molecule type" value="Genomic_DNA"/>
</dbReference>
<protein>
    <submittedName>
        <fullName evidence="2">Uncharacterized protein</fullName>
    </submittedName>
</protein>
<dbReference type="OrthoDB" id="203724at2759"/>
<dbReference type="Proteomes" id="UP000054144">
    <property type="component" value="Unassembled WGS sequence"/>
</dbReference>
<dbReference type="InterPro" id="IPR024420">
    <property type="entry name" value="TRAPP_III_complex_Trs85"/>
</dbReference>
<dbReference type="GO" id="GO:1990072">
    <property type="term" value="C:TRAPPIII protein complex"/>
    <property type="evidence" value="ECO:0007669"/>
    <property type="project" value="TreeGrafter"/>
</dbReference>
<proteinExistence type="predicted"/>
<evidence type="ECO:0000313" key="2">
    <source>
        <dbReference type="EMBL" id="KIY45752.1"/>
    </source>
</evidence>
<reference evidence="2 3" key="1">
    <citation type="journal article" date="2015" name="Fungal Genet. Biol.">
        <title>Evolution of novel wood decay mechanisms in Agaricales revealed by the genome sequences of Fistulina hepatica and Cylindrobasidium torrendii.</title>
        <authorList>
            <person name="Floudas D."/>
            <person name="Held B.W."/>
            <person name="Riley R."/>
            <person name="Nagy L.G."/>
            <person name="Koehler G."/>
            <person name="Ransdell A.S."/>
            <person name="Younus H."/>
            <person name="Chow J."/>
            <person name="Chiniquy J."/>
            <person name="Lipzen A."/>
            <person name="Tritt A."/>
            <person name="Sun H."/>
            <person name="Haridas S."/>
            <person name="LaButti K."/>
            <person name="Ohm R.A."/>
            <person name="Kues U."/>
            <person name="Blanchette R.A."/>
            <person name="Grigoriev I.V."/>
            <person name="Minto R.E."/>
            <person name="Hibbett D.S."/>
        </authorList>
    </citation>
    <scope>NUCLEOTIDE SEQUENCE [LARGE SCALE GENOMIC DNA]</scope>
    <source>
        <strain evidence="2 3">ATCC 64428</strain>
    </source>
</reference>
<dbReference type="PANTHER" id="PTHR12975:SF6">
    <property type="entry name" value="TRAFFICKING PROTEIN PARTICLE COMPLEX SUBUNIT 8"/>
    <property type="match status" value="1"/>
</dbReference>
<evidence type="ECO:0000256" key="1">
    <source>
        <dbReference type="SAM" id="MobiDB-lite"/>
    </source>
</evidence>
<dbReference type="PANTHER" id="PTHR12975">
    <property type="entry name" value="TRANSPORT PROTEIN TRAPP"/>
    <property type="match status" value="1"/>
</dbReference>
<dbReference type="Pfam" id="PF12739">
    <property type="entry name" value="TRAPPC-Trs85"/>
    <property type="match status" value="1"/>
</dbReference>
<accession>A0A0D7A3Y9</accession>
<feature type="compositionally biased region" description="Low complexity" evidence="1">
    <location>
        <begin position="327"/>
        <end position="336"/>
    </location>
</feature>
<organism evidence="2 3">
    <name type="scientific">Fistulina hepatica ATCC 64428</name>
    <dbReference type="NCBI Taxonomy" id="1128425"/>
    <lineage>
        <taxon>Eukaryota</taxon>
        <taxon>Fungi</taxon>
        <taxon>Dikarya</taxon>
        <taxon>Basidiomycota</taxon>
        <taxon>Agaricomycotina</taxon>
        <taxon>Agaricomycetes</taxon>
        <taxon>Agaricomycetidae</taxon>
        <taxon>Agaricales</taxon>
        <taxon>Fistulinaceae</taxon>
        <taxon>Fistulina</taxon>
    </lineage>
</organism>
<sequence length="1305" mass="145354">MSSFLPASLSPHICILSSQDLDELLSFSHLPPLPEILQSFSPLQQVTTRTTSLTSVTHPSFCLRFSSLRDIEIACKEDEERRAARAIDWISARINARSQKWVSDAEAHTKDDTFRPPWWNELRRCAEGDHVPSKMEAWNHPAAVILAVSTMAPNPLQAISALHTRPIDLPSWVDTTHLQYTLIIHPPNSPLSDEEAGALLNAARKQYGLHSFLLQLALPSDPLPAPVPVPAPLPRLPPPPASDAVAAGDNSHEVVLHTIQMSTYDIQQTAKFVREFVVMSLVPWMEKCVVEWNENFSSSRRLPSRLFSSTRRLFGSPSPSPSPLPGHHPSSSLTSPMPTRAYTYAGNGDAVMGPPPPPEHRRLAEFATLLGDYKLATVVWETLRKESKGGSDILPLLLAPSLNIPLYAAAALSSLQQFVSEASSTSQMKALVMACRWESGIRPSDFAANILEGERWLVWAAGNSEEVPAALLLAHAALLSERKLARRRSALWYVSAAQRLEKCGARPLTMYFLRRAHALCSVPAQMSLSPLFWESEKCSPQDVSTNNIIMDGIRHPLGRLLYKTGDIAQAVKYFLQLLHGTSAGSIWSSSTAQGNESEEPPDSDKLYLEDFRVTYLHMVTNAAEQIESADFKLPFQFCQVEETRFQFPRDDFNVRASKWQEREELWTDFRRSQGHKEQTFWIDLVLRNPLNTDVTLSNVTVRVRESNSDDASSSKAIVEVGIIDQIILGPKDSCTIPISVKAIQPGTFIFTHVTYDFLQLLPCTESLSSRGKRLHDTPVQRQKPNYAPDIMQTVEVADADHSLSAIFIDDCPPTLIQGEMQRMTLHVTNSGRMNVGEVWLVAGADDVFWVDVDSSNLTSDIEYSREVLHFNNSIFPKSPLRLTFANGSSSLSPNESLDIPLVLVAHGAGNQDLSLLLTYRETDTGPFHSSYVTCYYEVQSALYCQAHTRPSWSTDHLFLADLELENTSKLDVQVTQVSSISPSSVATPLVQHDFSTTIAPNQVSRFFFGVDPWESQSGCRETNEFVTRKLRSLLLGEEVDVSEPPPIDILCSHVAEARASFAPSIVRHLLETERRNLAAQSVKISHPLIPSRIHRSIFPIYNPRCIDFLFFWRIPSTQRSGYLLVSDLLIGASHSMLSGIIDEAESGKVKRSMYAETQRERLEVLDTVRTSPWNAEMNPLVLSVQKSVQLEHSFARGALRLPVSFTVRNFSLTHACRRDCRHFQAPSYCGRITFRGSLEPGQLATVRPSLWITRPGVYGLGGWQIETTVLAGSRVDAEPSVRQRYLKLSPENDGSSCVMVSDTGA</sequence>
<name>A0A0D7A3Y9_9AGAR</name>
<keyword evidence="3" id="KW-1185">Reference proteome</keyword>
<gene>
    <name evidence="2" type="ORF">FISHEDRAFT_66805</name>
</gene>
<feature type="region of interest" description="Disordered" evidence="1">
    <location>
        <begin position="312"/>
        <end position="339"/>
    </location>
</feature>